<dbReference type="InterPro" id="IPR001810">
    <property type="entry name" value="F-box_dom"/>
</dbReference>
<dbReference type="OMA" id="GEWRENY"/>
<dbReference type="SMART" id="SM00579">
    <property type="entry name" value="FBD"/>
    <property type="match status" value="1"/>
</dbReference>
<reference evidence="4" key="2">
    <citation type="submission" date="2017-02" db="EMBL/GenBank/DDBJ databases">
        <title>Sunflower complete genome.</title>
        <authorList>
            <person name="Langlade N."/>
            <person name="Munos S."/>
        </authorList>
    </citation>
    <scope>NUCLEOTIDE SEQUENCE [LARGE SCALE GENOMIC DNA]</scope>
    <source>
        <tissue evidence="4">Leaves</tissue>
    </source>
</reference>
<dbReference type="Pfam" id="PF00646">
    <property type="entry name" value="F-box"/>
    <property type="match status" value="1"/>
</dbReference>
<reference evidence="3" key="3">
    <citation type="submission" date="2020-06" db="EMBL/GenBank/DDBJ databases">
        <title>Helianthus annuus Genome sequencing and assembly Release 2.</title>
        <authorList>
            <person name="Gouzy J."/>
            <person name="Langlade N."/>
            <person name="Munos S."/>
        </authorList>
    </citation>
    <scope>NUCLEOTIDE SEQUENCE</scope>
    <source>
        <tissue evidence="3">Leaves</tissue>
    </source>
</reference>
<feature type="domain" description="FBD" evidence="2">
    <location>
        <begin position="430"/>
        <end position="503"/>
    </location>
</feature>
<dbReference type="Gramene" id="mRNA:HanXRQr2_Chr04g0176041">
    <property type="protein sequence ID" value="mRNA:HanXRQr2_Chr04g0176041"/>
    <property type="gene ID" value="HanXRQr2_Chr04g0176041"/>
</dbReference>
<name>A0A251RWI4_HELAN</name>
<evidence type="ECO:0000259" key="1">
    <source>
        <dbReference type="SMART" id="SM00256"/>
    </source>
</evidence>
<dbReference type="AlphaFoldDB" id="A0A251RWI4"/>
<proteinExistence type="predicted"/>
<reference evidence="3 5" key="1">
    <citation type="journal article" date="2017" name="Nature">
        <title>The sunflower genome provides insights into oil metabolism, flowering and Asterid evolution.</title>
        <authorList>
            <person name="Badouin H."/>
            <person name="Gouzy J."/>
            <person name="Grassa C.J."/>
            <person name="Murat F."/>
            <person name="Staton S.E."/>
            <person name="Cottret L."/>
            <person name="Lelandais-Briere C."/>
            <person name="Owens G.L."/>
            <person name="Carrere S."/>
            <person name="Mayjonade B."/>
            <person name="Legrand L."/>
            <person name="Gill N."/>
            <person name="Kane N.C."/>
            <person name="Bowers J.E."/>
            <person name="Hubner S."/>
            <person name="Bellec A."/>
            <person name="Berard A."/>
            <person name="Berges H."/>
            <person name="Blanchet N."/>
            <person name="Boniface M.C."/>
            <person name="Brunel D."/>
            <person name="Catrice O."/>
            <person name="Chaidir N."/>
            <person name="Claudel C."/>
            <person name="Donnadieu C."/>
            <person name="Faraut T."/>
            <person name="Fievet G."/>
            <person name="Helmstetter N."/>
            <person name="King M."/>
            <person name="Knapp S.J."/>
            <person name="Lai Z."/>
            <person name="Le Paslier M.C."/>
            <person name="Lippi Y."/>
            <person name="Lorenzon L."/>
            <person name="Mandel J.R."/>
            <person name="Marage G."/>
            <person name="Marchand G."/>
            <person name="Marquand E."/>
            <person name="Bret-Mestries E."/>
            <person name="Morien E."/>
            <person name="Nambeesan S."/>
            <person name="Nguyen T."/>
            <person name="Pegot-Espagnet P."/>
            <person name="Pouilly N."/>
            <person name="Raftis F."/>
            <person name="Sallet E."/>
            <person name="Schiex T."/>
            <person name="Thomas J."/>
            <person name="Vandecasteele C."/>
            <person name="Vares D."/>
            <person name="Vear F."/>
            <person name="Vautrin S."/>
            <person name="Crespi M."/>
            <person name="Mangin B."/>
            <person name="Burke J.M."/>
            <person name="Salse J."/>
            <person name="Munos S."/>
            <person name="Vincourt P."/>
            <person name="Rieseberg L.H."/>
            <person name="Langlade N.B."/>
        </authorList>
    </citation>
    <scope>NUCLEOTIDE SEQUENCE [LARGE SCALE GENOMIC DNA]</scope>
    <source>
        <strain evidence="5">cv. SF193</strain>
        <tissue evidence="3">Leaves</tissue>
    </source>
</reference>
<evidence type="ECO:0000313" key="3">
    <source>
        <dbReference type="EMBL" id="KAF5810978.1"/>
    </source>
</evidence>
<dbReference type="Pfam" id="PF08387">
    <property type="entry name" value="FBD"/>
    <property type="match status" value="1"/>
</dbReference>
<dbReference type="Proteomes" id="UP000215914">
    <property type="component" value="Chromosome 16"/>
</dbReference>
<dbReference type="InterPro" id="IPR050232">
    <property type="entry name" value="FBL13/AtMIF1-like"/>
</dbReference>
<organism evidence="4 5">
    <name type="scientific">Helianthus annuus</name>
    <name type="common">Common sunflower</name>
    <dbReference type="NCBI Taxonomy" id="4232"/>
    <lineage>
        <taxon>Eukaryota</taxon>
        <taxon>Viridiplantae</taxon>
        <taxon>Streptophyta</taxon>
        <taxon>Embryophyta</taxon>
        <taxon>Tracheophyta</taxon>
        <taxon>Spermatophyta</taxon>
        <taxon>Magnoliopsida</taxon>
        <taxon>eudicotyledons</taxon>
        <taxon>Gunneridae</taxon>
        <taxon>Pentapetalae</taxon>
        <taxon>asterids</taxon>
        <taxon>campanulids</taxon>
        <taxon>Asterales</taxon>
        <taxon>Asteraceae</taxon>
        <taxon>Asteroideae</taxon>
        <taxon>Heliantheae alliance</taxon>
        <taxon>Heliantheae</taxon>
        <taxon>Helianthus</taxon>
    </lineage>
</organism>
<dbReference type="SMART" id="SM00256">
    <property type="entry name" value="FBOX"/>
    <property type="match status" value="1"/>
</dbReference>
<dbReference type="PANTHER" id="PTHR31900">
    <property type="entry name" value="F-BOX/RNI SUPERFAMILY PROTEIN-RELATED"/>
    <property type="match status" value="1"/>
</dbReference>
<dbReference type="InterPro" id="IPR053781">
    <property type="entry name" value="F-box_AtFBL13-like"/>
</dbReference>
<gene>
    <name evidence="4" type="ORF">HannXRQ_Chr16g0503861</name>
    <name evidence="3" type="ORF">HanXRQr2_Chr04g0176041</name>
</gene>
<evidence type="ECO:0000259" key="2">
    <source>
        <dbReference type="SMART" id="SM00579"/>
    </source>
</evidence>
<dbReference type="OrthoDB" id="594804at2759"/>
<dbReference type="PANTHER" id="PTHR31900:SF27">
    <property type="entry name" value="FBD DOMAIN-CONTAINING PROTEIN"/>
    <property type="match status" value="1"/>
</dbReference>
<feature type="domain" description="F-box" evidence="1">
    <location>
        <begin position="22"/>
        <end position="63"/>
    </location>
</feature>
<dbReference type="Gene3D" id="3.80.10.10">
    <property type="entry name" value="Ribonuclease Inhibitor"/>
    <property type="match status" value="1"/>
</dbReference>
<evidence type="ECO:0000313" key="4">
    <source>
        <dbReference type="EMBL" id="OTF90827.1"/>
    </source>
</evidence>
<dbReference type="InterPro" id="IPR032675">
    <property type="entry name" value="LRR_dom_sf"/>
</dbReference>
<dbReference type="InParanoid" id="A0A251RWI4"/>
<dbReference type="EMBL" id="CM007905">
    <property type="protein sequence ID" value="OTF90827.1"/>
    <property type="molecule type" value="Genomic_DNA"/>
</dbReference>
<sequence>MKKFKRNKASKRQKGVDMISNLPDHVLQLILSGLPTTEEAVRTSVLSKRWRYLWASIPSRDADCTRKLTNFNESEFKEFVDRLLLDRSVDLDSFRLRCENHYDMSTVWRWIRDAIIRKVKLLDLSFSPRVDDDQVIRLPPILVTCDSLEVLRLSLSFTSTLRLPTVTGFPALRVLQLNSVHLRLPTITGFPALRVLQLNRVHLMDVDSVQPFLRSCPLLEDLSLIDCFSYSYEDPLSYSDEYEDVDVDEDVCISCLNLKTLRVHNRNIGTYTERFGYGGSSENYVLCVYLHVFCPKLVFLEYAGHSADELLIENLDSLKKAVIYPDGRAHKEITFESYGANTCQLFAGVSHVESLSLNLFFIQAISTARDSNGVFAKSLPNLKTLEISTTIDDYTMNVVIRILRCSPILESFHLIIEEEIFWPEVWKLDEVLTHHLKRVEFLEFNGEQQKLDMARFLLENGNELEEMVFSWRGKVNYHEKSMEIMKEVLKFDMASSTVKLITLLKD</sequence>
<evidence type="ECO:0000313" key="5">
    <source>
        <dbReference type="Proteomes" id="UP000215914"/>
    </source>
</evidence>
<protein>
    <submittedName>
        <fullName evidence="3">F-box domain, FBD domain, F-box-like domain superfamily protein</fullName>
    </submittedName>
    <submittedName>
        <fullName evidence="4">Putative F-box domain, FBD domain, Leucine-rich repeat domain, L domain-like protein</fullName>
    </submittedName>
</protein>
<keyword evidence="5" id="KW-1185">Reference proteome</keyword>
<dbReference type="InterPro" id="IPR006566">
    <property type="entry name" value="FBD"/>
</dbReference>
<accession>A0A251RWI4</accession>
<dbReference type="InterPro" id="IPR036047">
    <property type="entry name" value="F-box-like_dom_sf"/>
</dbReference>
<dbReference type="SUPFAM" id="SSF81383">
    <property type="entry name" value="F-box domain"/>
    <property type="match status" value="1"/>
</dbReference>
<dbReference type="SUPFAM" id="SSF52047">
    <property type="entry name" value="RNI-like"/>
    <property type="match status" value="1"/>
</dbReference>
<dbReference type="EMBL" id="MNCJ02000319">
    <property type="protein sequence ID" value="KAF5810978.1"/>
    <property type="molecule type" value="Genomic_DNA"/>
</dbReference>
<dbReference type="CDD" id="cd22160">
    <property type="entry name" value="F-box_AtFBL13-like"/>
    <property type="match status" value="1"/>
</dbReference>